<evidence type="ECO:0000313" key="2">
    <source>
        <dbReference type="EMBL" id="MBI3128463.1"/>
    </source>
</evidence>
<dbReference type="Gene3D" id="3.40.190.10">
    <property type="entry name" value="Periplasmic binding protein-like II"/>
    <property type="match status" value="2"/>
</dbReference>
<protein>
    <submittedName>
        <fullName evidence="2">TAXI family TRAP transporter solute-binding subunit</fullName>
    </submittedName>
</protein>
<dbReference type="PANTHER" id="PTHR42941:SF1">
    <property type="entry name" value="SLL1037 PROTEIN"/>
    <property type="match status" value="1"/>
</dbReference>
<reference evidence="2" key="1">
    <citation type="submission" date="2020-07" db="EMBL/GenBank/DDBJ databases">
        <title>Huge and variable diversity of episymbiotic CPR bacteria and DPANN archaea in groundwater ecosystems.</title>
        <authorList>
            <person name="He C.Y."/>
            <person name="Keren R."/>
            <person name="Whittaker M."/>
            <person name="Farag I.F."/>
            <person name="Doudna J."/>
            <person name="Cate J.H.D."/>
            <person name="Banfield J.F."/>
        </authorList>
    </citation>
    <scope>NUCLEOTIDE SEQUENCE</scope>
    <source>
        <strain evidence="2">NC_groundwater_763_Ag_S-0.2um_68_21</strain>
    </source>
</reference>
<dbReference type="NCBIfam" id="TIGR02122">
    <property type="entry name" value="TRAP_TAXI"/>
    <property type="match status" value="1"/>
</dbReference>
<evidence type="ECO:0000313" key="3">
    <source>
        <dbReference type="Proteomes" id="UP000782312"/>
    </source>
</evidence>
<comment type="caution">
    <text evidence="2">The sequence shown here is derived from an EMBL/GenBank/DDBJ whole genome shotgun (WGS) entry which is preliminary data.</text>
</comment>
<dbReference type="AlphaFoldDB" id="A0A932I1N8"/>
<dbReference type="Proteomes" id="UP000782312">
    <property type="component" value="Unassembled WGS sequence"/>
</dbReference>
<name>A0A932I1N8_UNCTE</name>
<dbReference type="CDD" id="cd13520">
    <property type="entry name" value="PBP2_TAXI_TRAP"/>
    <property type="match status" value="1"/>
</dbReference>
<evidence type="ECO:0000256" key="1">
    <source>
        <dbReference type="SAM" id="SignalP"/>
    </source>
</evidence>
<feature type="chain" id="PRO_5038056597" evidence="1">
    <location>
        <begin position="26"/>
        <end position="318"/>
    </location>
</feature>
<proteinExistence type="predicted"/>
<dbReference type="InterPro" id="IPR011852">
    <property type="entry name" value="TRAP_TAXI"/>
</dbReference>
<dbReference type="Pfam" id="PF16868">
    <property type="entry name" value="NMT1_3"/>
    <property type="match status" value="1"/>
</dbReference>
<dbReference type="PANTHER" id="PTHR42941">
    <property type="entry name" value="SLL1037 PROTEIN"/>
    <property type="match status" value="1"/>
</dbReference>
<gene>
    <name evidence="2" type="ORF">HYZ11_12730</name>
</gene>
<keyword evidence="1" id="KW-0732">Signal</keyword>
<dbReference type="SUPFAM" id="SSF53850">
    <property type="entry name" value="Periplasmic binding protein-like II"/>
    <property type="match status" value="1"/>
</dbReference>
<accession>A0A932I1N8</accession>
<sequence>MKTKGWMGLAALAAGWLAVAGAAQAAELKMMTGPQGGSWYPLGGAVAEIAKRELKGVNITVQLGAGISNVKGVEAGKADLGLGNSVSTADAVLGRKPFDKKTQNVRHVATLYLQYFHAVVLDKGGDTIRTPAQLKGKRLTTQAVGNTGEQMARHFLATGGLTYKDLAKVNHGSYNDSVALMRDGHSDAFMLVTTIPAPALMDLATGRKVALMNLDDATFQKLLKLNGGYARRNIPAGTYKGQDKDVSAFGTYTHLIASGKLSNDLVYQLTRAMAKNLASIHAVVPATKGLTPKEMAADVGVPVHPGAARYYKEIGARN</sequence>
<feature type="signal peptide" evidence="1">
    <location>
        <begin position="1"/>
        <end position="25"/>
    </location>
</feature>
<organism evidence="2 3">
    <name type="scientific">Tectimicrobiota bacterium</name>
    <dbReference type="NCBI Taxonomy" id="2528274"/>
    <lineage>
        <taxon>Bacteria</taxon>
        <taxon>Pseudomonadati</taxon>
        <taxon>Nitrospinota/Tectimicrobiota group</taxon>
        <taxon>Candidatus Tectimicrobiota</taxon>
    </lineage>
</organism>
<dbReference type="EMBL" id="JACPUR010000030">
    <property type="protein sequence ID" value="MBI3128463.1"/>
    <property type="molecule type" value="Genomic_DNA"/>
</dbReference>